<protein>
    <submittedName>
        <fullName evidence="2">Uncharacterized protein</fullName>
    </submittedName>
</protein>
<dbReference type="EMBL" id="JAUEPR010000101">
    <property type="protein sequence ID" value="KAK0464122.1"/>
    <property type="molecule type" value="Genomic_DNA"/>
</dbReference>
<proteinExistence type="predicted"/>
<reference evidence="2" key="1">
    <citation type="submission" date="2023-06" db="EMBL/GenBank/DDBJ databases">
        <authorList>
            <consortium name="Lawrence Berkeley National Laboratory"/>
            <person name="Ahrendt S."/>
            <person name="Sahu N."/>
            <person name="Indic B."/>
            <person name="Wong-Bajracharya J."/>
            <person name="Merenyi Z."/>
            <person name="Ke H.-M."/>
            <person name="Monk M."/>
            <person name="Kocsube S."/>
            <person name="Drula E."/>
            <person name="Lipzen A."/>
            <person name="Balint B."/>
            <person name="Henrissat B."/>
            <person name="Andreopoulos B."/>
            <person name="Martin F.M."/>
            <person name="Harder C.B."/>
            <person name="Rigling D."/>
            <person name="Ford K.L."/>
            <person name="Foster G.D."/>
            <person name="Pangilinan J."/>
            <person name="Papanicolaou A."/>
            <person name="Barry K."/>
            <person name="LaButti K."/>
            <person name="Viragh M."/>
            <person name="Koriabine M."/>
            <person name="Yan M."/>
            <person name="Riley R."/>
            <person name="Champramary S."/>
            <person name="Plett K.L."/>
            <person name="Tsai I.J."/>
            <person name="Slot J."/>
            <person name="Sipos G."/>
            <person name="Plett J."/>
            <person name="Nagy L.G."/>
            <person name="Grigoriev I.V."/>
        </authorList>
    </citation>
    <scope>NUCLEOTIDE SEQUENCE</scope>
    <source>
        <strain evidence="2">ICMP 16352</strain>
    </source>
</reference>
<evidence type="ECO:0000313" key="2">
    <source>
        <dbReference type="EMBL" id="KAK0464122.1"/>
    </source>
</evidence>
<organism evidence="2 3">
    <name type="scientific">Armillaria novae-zelandiae</name>
    <dbReference type="NCBI Taxonomy" id="153914"/>
    <lineage>
        <taxon>Eukaryota</taxon>
        <taxon>Fungi</taxon>
        <taxon>Dikarya</taxon>
        <taxon>Basidiomycota</taxon>
        <taxon>Agaricomycotina</taxon>
        <taxon>Agaricomycetes</taxon>
        <taxon>Agaricomycetidae</taxon>
        <taxon>Agaricales</taxon>
        <taxon>Marasmiineae</taxon>
        <taxon>Physalacriaceae</taxon>
        <taxon>Armillaria</taxon>
    </lineage>
</organism>
<dbReference type="Proteomes" id="UP001175227">
    <property type="component" value="Unassembled WGS sequence"/>
</dbReference>
<evidence type="ECO:0000313" key="3">
    <source>
        <dbReference type="Proteomes" id="UP001175227"/>
    </source>
</evidence>
<evidence type="ECO:0000256" key="1">
    <source>
        <dbReference type="SAM" id="MobiDB-lite"/>
    </source>
</evidence>
<name>A0AA39NEE4_9AGAR</name>
<gene>
    <name evidence="2" type="ORF">IW261DRAFT_1575352</name>
</gene>
<comment type="caution">
    <text evidence="2">The sequence shown here is derived from an EMBL/GenBank/DDBJ whole genome shotgun (WGS) entry which is preliminary data.</text>
</comment>
<feature type="region of interest" description="Disordered" evidence="1">
    <location>
        <begin position="641"/>
        <end position="661"/>
    </location>
</feature>
<keyword evidence="3" id="KW-1185">Reference proteome</keyword>
<feature type="region of interest" description="Disordered" evidence="1">
    <location>
        <begin position="1"/>
        <end position="21"/>
    </location>
</feature>
<sequence>MRLRIEHTATIPRKQTSNRSQALENCRRDLAHSLTNGSFDSSSFSYNSFSLDSGVDALSTVLPASTGDADIISHKNRKTSELQTAILKHLLPDYHHHSANGHLRKFRARVNCQWAKRFPERFRQYFLDREECIRLIPQELIGIDNSFPNDTYPRMSEGVLDFGPDIPCYDTCPLVQQEDIPDYRETLALLLKFLRQRRTQLKNWFNNNRCTRVIPKTGSCARGRQINVVPPRLSRAIDLFSKKYYRQWVYPYVVEEAAQRGLPVNDISLVRGVTAHIWDNETPEVKAEITACIDKERELITAFKTGTLKRSDLTDNGKIALIDSLYQQFGNAVKDLVEYLNWGVVIIVGGVDPRTGKTRTLGYDYGCTTADGKDFISSFNDAAEAGHIPGTNEGESRAFNEYYGLPFMLHMKKIHLSRNGQPPTAEQKAYVASPADIDPAILVTDDASDSIQGPAGANAPVPLPPAYPSVTSNVPSYNISSHPLPVTAFTPPSVSSPSSATIAPHPPRTASISPQPDAIDSAVQSIEPLPSFLSRSLMDIGSDNFPGDSVTSSTSSGIDNNLAQSGANVAGSQNMDYTSGMDIDTISQSLDFSHISWDTMPDNPKDNDLARIMEALGLSDIFVSDTATDPGSTHAITESPSAILASSDSQSPSSDQPIPDIVMDGSEAAAEGHMMPKSDFPSAPDLPMSLPDIAHLPRQQRQRRAPPSREVTTLCGAAQGQGPPQWHRDSLTALQDYSFGSGWISLVEKWYELESGMWKTKGNTEGKYPLGKQRPQELNEWLDSSRQFDAGMFISDPSRYGVQLIDWWNNLNPTWRRSKSGLPQPDYSKSLKCLRKGGRQGIVTIIFGLFWWGRACNATEQLWQRMVEDVSKTIDVLI</sequence>
<accession>A0AA39NEE4</accession>
<dbReference type="AlphaFoldDB" id="A0AA39NEE4"/>